<keyword evidence="4" id="KW-0732">Signal</keyword>
<name>A0A1B6QJL8_SORBI</name>
<dbReference type="OrthoDB" id="1600564at2759"/>
<dbReference type="PANTHER" id="PTHR45648:SF48">
    <property type="entry name" value="OS03G0581400 PROTEIN"/>
    <property type="match status" value="1"/>
</dbReference>
<sequence length="383" mass="41488">MGRLSSCKSTASLLLCVAVSFLAELVLVHGGLVPALYVLGDSQADVGNNNHLQLSPLRANFPRNGIDYPGQQATGRFSNGHNFVDFLAGSLGLASPPAYHSIRDTAGSNSTYLDGINFASGGAGVCDLTNKGQCFSFDHQIECDYSSVHSELVRQLGQPQATDHLSKSIFVVAIGGNDIIFRALPRPAVDLTAEVLAVISLPPQEFIDSLAQTLRRQLQRLYDLGMRRLFFVGAAPIGCVPLMRELSLSRRLTTAGGCHDGANDMSARYNAAVRSLLGDMSTQHQDLQYAFFDTYTTLMQHIKEPEANGYAEVKAACCGLGDNNAMYRCGRVSTVCPNRTNHMFWDLVHPTETTSRRLTGIAFDGSSPLVSPINVRTLVSQER</sequence>
<keyword evidence="3" id="KW-0442">Lipid degradation</keyword>
<feature type="chain" id="PRO_5008589719" description="GDSL esterase/lipase" evidence="4">
    <location>
        <begin position="31"/>
        <end position="383"/>
    </location>
</feature>
<evidence type="ECO:0000313" key="5">
    <source>
        <dbReference type="EMBL" id="KXG38115.1"/>
    </source>
</evidence>
<proteinExistence type="inferred from homology"/>
<dbReference type="EMBL" id="CM000760">
    <property type="protein sequence ID" value="KXG38115.1"/>
    <property type="molecule type" value="Genomic_DNA"/>
</dbReference>
<dbReference type="FunCoup" id="A0A1B6QJL8">
    <property type="interactions" value="83"/>
</dbReference>
<reference evidence="6" key="2">
    <citation type="journal article" date="2018" name="Plant J.">
        <title>The Sorghum bicolor reference genome: improved assembly, gene annotations, a transcriptome atlas, and signatures of genome organization.</title>
        <authorList>
            <person name="McCormick R.F."/>
            <person name="Truong S.K."/>
            <person name="Sreedasyam A."/>
            <person name="Jenkins J."/>
            <person name="Shu S."/>
            <person name="Sims D."/>
            <person name="Kennedy M."/>
            <person name="Amirebrahimi M."/>
            <person name="Weers B.D."/>
            <person name="McKinley B."/>
            <person name="Mattison A."/>
            <person name="Morishige D.T."/>
            <person name="Grimwood J."/>
            <person name="Schmutz J."/>
            <person name="Mullet J.E."/>
        </authorList>
    </citation>
    <scope>NUCLEOTIDE SEQUENCE [LARGE SCALE GENOMIC DNA]</scope>
    <source>
        <strain evidence="6">cv. BTx623</strain>
    </source>
</reference>
<dbReference type="GO" id="GO:0016788">
    <property type="term" value="F:hydrolase activity, acting on ester bonds"/>
    <property type="evidence" value="ECO:0007669"/>
    <property type="project" value="InterPro"/>
</dbReference>
<dbReference type="InterPro" id="IPR051058">
    <property type="entry name" value="GDSL_Est/Lipase"/>
</dbReference>
<dbReference type="InterPro" id="IPR036514">
    <property type="entry name" value="SGNH_hydro_sf"/>
</dbReference>
<keyword evidence="2" id="KW-0378">Hydrolase</keyword>
<dbReference type="Gramene" id="KXG38115">
    <property type="protein sequence ID" value="KXG38115"/>
    <property type="gene ID" value="SORBI_3001G182200"/>
</dbReference>
<evidence type="ECO:0000256" key="4">
    <source>
        <dbReference type="SAM" id="SignalP"/>
    </source>
</evidence>
<comment type="similarity">
    <text evidence="1">Belongs to the 'GDSL' lipolytic enzyme family.</text>
</comment>
<evidence type="ECO:0000256" key="2">
    <source>
        <dbReference type="ARBA" id="ARBA00022801"/>
    </source>
</evidence>
<protein>
    <recommendedName>
        <fullName evidence="7">GDSL esterase/lipase</fullName>
    </recommendedName>
</protein>
<dbReference type="eggNOG" id="KOG0017">
    <property type="taxonomic scope" value="Eukaryota"/>
</dbReference>
<dbReference type="AlphaFoldDB" id="A0A1B6QJL8"/>
<accession>A0A1B6QJL8</accession>
<feature type="signal peptide" evidence="4">
    <location>
        <begin position="1"/>
        <end position="30"/>
    </location>
</feature>
<dbReference type="OMA" id="LTNKGQC"/>
<dbReference type="Proteomes" id="UP000000768">
    <property type="component" value="Chromosome 1"/>
</dbReference>
<evidence type="ECO:0008006" key="7">
    <source>
        <dbReference type="Google" id="ProtNLM"/>
    </source>
</evidence>
<dbReference type="InterPro" id="IPR001087">
    <property type="entry name" value="GDSL"/>
</dbReference>
<dbReference type="Gene3D" id="3.40.50.1110">
    <property type="entry name" value="SGNH hydrolase"/>
    <property type="match status" value="1"/>
</dbReference>
<evidence type="ECO:0000256" key="1">
    <source>
        <dbReference type="ARBA" id="ARBA00008668"/>
    </source>
</evidence>
<reference evidence="5 6" key="1">
    <citation type="journal article" date="2009" name="Nature">
        <title>The Sorghum bicolor genome and the diversification of grasses.</title>
        <authorList>
            <person name="Paterson A.H."/>
            <person name="Bowers J.E."/>
            <person name="Bruggmann R."/>
            <person name="Dubchak I."/>
            <person name="Grimwood J."/>
            <person name="Gundlach H."/>
            <person name="Haberer G."/>
            <person name="Hellsten U."/>
            <person name="Mitros T."/>
            <person name="Poliakov A."/>
            <person name="Schmutz J."/>
            <person name="Spannagl M."/>
            <person name="Tang H."/>
            <person name="Wang X."/>
            <person name="Wicker T."/>
            <person name="Bharti A.K."/>
            <person name="Chapman J."/>
            <person name="Feltus F.A."/>
            <person name="Gowik U."/>
            <person name="Grigoriev I.V."/>
            <person name="Lyons E."/>
            <person name="Maher C.A."/>
            <person name="Martis M."/>
            <person name="Narechania A."/>
            <person name="Otillar R.P."/>
            <person name="Penning B.W."/>
            <person name="Salamov A.A."/>
            <person name="Wang Y."/>
            <person name="Zhang L."/>
            <person name="Carpita N.C."/>
            <person name="Freeling M."/>
            <person name="Gingle A.R."/>
            <person name="Hash C.T."/>
            <person name="Keller B."/>
            <person name="Klein P."/>
            <person name="Kresovich S."/>
            <person name="McCann M.C."/>
            <person name="Ming R."/>
            <person name="Peterson D.G."/>
            <person name="Mehboob-ur-Rahman"/>
            <person name="Ware D."/>
            <person name="Westhoff P."/>
            <person name="Mayer K.F."/>
            <person name="Messing J."/>
            <person name="Rokhsar D.S."/>
        </authorList>
    </citation>
    <scope>NUCLEOTIDE SEQUENCE [LARGE SCALE GENOMIC DNA]</scope>
    <source>
        <strain evidence="6">cv. BTx623</strain>
    </source>
</reference>
<dbReference type="CDD" id="cd01837">
    <property type="entry name" value="SGNH_plant_lipase_like"/>
    <property type="match status" value="1"/>
</dbReference>
<dbReference type="InterPro" id="IPR035669">
    <property type="entry name" value="SGNH_plant_lipase-like"/>
</dbReference>
<keyword evidence="6" id="KW-1185">Reference proteome</keyword>
<organism evidence="5 6">
    <name type="scientific">Sorghum bicolor</name>
    <name type="common">Sorghum</name>
    <name type="synonym">Sorghum vulgare</name>
    <dbReference type="NCBI Taxonomy" id="4558"/>
    <lineage>
        <taxon>Eukaryota</taxon>
        <taxon>Viridiplantae</taxon>
        <taxon>Streptophyta</taxon>
        <taxon>Embryophyta</taxon>
        <taxon>Tracheophyta</taxon>
        <taxon>Spermatophyta</taxon>
        <taxon>Magnoliopsida</taxon>
        <taxon>Liliopsida</taxon>
        <taxon>Poales</taxon>
        <taxon>Poaceae</taxon>
        <taxon>PACMAD clade</taxon>
        <taxon>Panicoideae</taxon>
        <taxon>Andropogonodae</taxon>
        <taxon>Andropogoneae</taxon>
        <taxon>Sorghinae</taxon>
        <taxon>Sorghum</taxon>
    </lineage>
</organism>
<keyword evidence="3" id="KW-0443">Lipid metabolism</keyword>
<gene>
    <name evidence="5" type="ORF">SORBI_3001G182200</name>
</gene>
<dbReference type="Pfam" id="PF00657">
    <property type="entry name" value="Lipase_GDSL"/>
    <property type="match status" value="1"/>
</dbReference>
<dbReference type="InParanoid" id="A0A1B6QJL8"/>
<dbReference type="PANTHER" id="PTHR45648">
    <property type="entry name" value="GDSL LIPASE/ACYLHYDROLASE FAMILY PROTEIN (AFU_ORTHOLOGUE AFUA_4G14700)"/>
    <property type="match status" value="1"/>
</dbReference>
<dbReference type="SUPFAM" id="SSF52266">
    <property type="entry name" value="SGNH hydrolase"/>
    <property type="match status" value="1"/>
</dbReference>
<evidence type="ECO:0000256" key="3">
    <source>
        <dbReference type="ARBA" id="ARBA00022963"/>
    </source>
</evidence>
<dbReference type="GO" id="GO:0016042">
    <property type="term" value="P:lipid catabolic process"/>
    <property type="evidence" value="ECO:0007669"/>
    <property type="project" value="UniProtKB-KW"/>
</dbReference>
<evidence type="ECO:0000313" key="6">
    <source>
        <dbReference type="Proteomes" id="UP000000768"/>
    </source>
</evidence>